<keyword evidence="4" id="KW-1185">Reference proteome</keyword>
<dbReference type="Proteomes" id="UP001186944">
    <property type="component" value="Unassembled WGS sequence"/>
</dbReference>
<dbReference type="PROSITE" id="PS50119">
    <property type="entry name" value="ZF_BBOX"/>
    <property type="match status" value="2"/>
</dbReference>
<feature type="domain" description="B box-type" evidence="2">
    <location>
        <begin position="15"/>
        <end position="62"/>
    </location>
</feature>
<sequence>MAASKETRIQYCDLLTPVICDECDGQNDVINYCLQCHANICGECKSTHLETRLHRDHIVLPRTHSEVVKARRSKKIYCPAHIGKEFVTYCRKCKQPCCATCITEKHNGHKFCDLEKVISQTESDVDSLVKDMETKIIPLNEESISKLETHISLYKKSLDDVKISAEKKKLQHIEGIGKRYSAFLSDLEERGAKDLEKMDIKKKEIERNLGNVKSAITTGKKAAVDVSLLHVKDELAEVVAKSMNQNHVMCPGILFFCPSSFHLPSEHETIGTISHFYEEPISKLSIQEESRGAMKSDSDQSTMEAKVFIIIGGFYASSIIGTHDNMWIYNERRSEIDIYDEFFTRIKNIDINFYCSDMAFYGEDSVIAADRSACRIWLMTRSGSITHLPYIKLNCPCICVNDKHQIVAVVTDYDDNILEGEHCMYWNIFVCSFNDLSILQEIENTFSGVYVTQIRQTLNGEYIVAIDNRLVCLSREFESLWTYEFEDRKYAFLGGLHCDKFNNILVGDWHRNEIVLFNIDGQRVRTLLTEEDGICGPLSMDVDSKGRLWIGQRENVLIATYTT</sequence>
<evidence type="ECO:0000313" key="3">
    <source>
        <dbReference type="EMBL" id="KAK3094107.1"/>
    </source>
</evidence>
<protein>
    <recommendedName>
        <fullName evidence="2">B box-type domain-containing protein</fullName>
    </recommendedName>
</protein>
<evidence type="ECO:0000313" key="4">
    <source>
        <dbReference type="Proteomes" id="UP001186944"/>
    </source>
</evidence>
<gene>
    <name evidence="3" type="ORF">FSP39_024195</name>
</gene>
<dbReference type="GO" id="GO:0008270">
    <property type="term" value="F:zinc ion binding"/>
    <property type="evidence" value="ECO:0007669"/>
    <property type="project" value="UniProtKB-KW"/>
</dbReference>
<dbReference type="AlphaFoldDB" id="A0AA89C036"/>
<name>A0AA89C036_PINIB</name>
<comment type="caution">
    <text evidence="3">The sequence shown here is derived from an EMBL/GenBank/DDBJ whole genome shotgun (WGS) entry which is preliminary data.</text>
</comment>
<organism evidence="3 4">
    <name type="scientific">Pinctada imbricata</name>
    <name type="common">Atlantic pearl-oyster</name>
    <name type="synonym">Pinctada martensii</name>
    <dbReference type="NCBI Taxonomy" id="66713"/>
    <lineage>
        <taxon>Eukaryota</taxon>
        <taxon>Metazoa</taxon>
        <taxon>Spiralia</taxon>
        <taxon>Lophotrochozoa</taxon>
        <taxon>Mollusca</taxon>
        <taxon>Bivalvia</taxon>
        <taxon>Autobranchia</taxon>
        <taxon>Pteriomorphia</taxon>
        <taxon>Pterioida</taxon>
        <taxon>Pterioidea</taxon>
        <taxon>Pteriidae</taxon>
        <taxon>Pinctada</taxon>
    </lineage>
</organism>
<dbReference type="PANTHER" id="PTHR25462">
    <property type="entry name" value="BONUS, ISOFORM C-RELATED"/>
    <property type="match status" value="1"/>
</dbReference>
<feature type="domain" description="B box-type" evidence="2">
    <location>
        <begin position="73"/>
        <end position="114"/>
    </location>
</feature>
<proteinExistence type="predicted"/>
<accession>A0AA89C036</accession>
<keyword evidence="1" id="KW-0862">Zinc</keyword>
<dbReference type="Gene3D" id="3.30.160.60">
    <property type="entry name" value="Classic Zinc Finger"/>
    <property type="match status" value="1"/>
</dbReference>
<dbReference type="EMBL" id="VSWD01000009">
    <property type="protein sequence ID" value="KAK3094107.1"/>
    <property type="molecule type" value="Genomic_DNA"/>
</dbReference>
<keyword evidence="1" id="KW-0863">Zinc-finger</keyword>
<keyword evidence="1" id="KW-0479">Metal-binding</keyword>
<evidence type="ECO:0000256" key="1">
    <source>
        <dbReference type="PROSITE-ProRule" id="PRU00024"/>
    </source>
</evidence>
<dbReference type="InterPro" id="IPR011042">
    <property type="entry name" value="6-blade_b-propeller_TolB-like"/>
</dbReference>
<dbReference type="SUPFAM" id="SSF63825">
    <property type="entry name" value="YWTD domain"/>
    <property type="match status" value="1"/>
</dbReference>
<dbReference type="InterPro" id="IPR000315">
    <property type="entry name" value="Znf_B-box"/>
</dbReference>
<dbReference type="SMART" id="SM00336">
    <property type="entry name" value="BBOX"/>
    <property type="match status" value="2"/>
</dbReference>
<reference evidence="3" key="1">
    <citation type="submission" date="2019-08" db="EMBL/GenBank/DDBJ databases">
        <title>The improved chromosome-level genome for the pearl oyster Pinctada fucata martensii using PacBio sequencing and Hi-C.</title>
        <authorList>
            <person name="Zheng Z."/>
        </authorList>
    </citation>
    <scope>NUCLEOTIDE SEQUENCE</scope>
    <source>
        <strain evidence="3">ZZ-2019</strain>
        <tissue evidence="3">Adductor muscle</tissue>
    </source>
</reference>
<dbReference type="PANTHER" id="PTHR25462:SF296">
    <property type="entry name" value="MEIOTIC P26, ISOFORM F"/>
    <property type="match status" value="1"/>
</dbReference>
<dbReference type="SUPFAM" id="SSF57845">
    <property type="entry name" value="B-box zinc-binding domain"/>
    <property type="match status" value="1"/>
</dbReference>
<dbReference type="Pfam" id="PF00643">
    <property type="entry name" value="zf-B_box"/>
    <property type="match status" value="1"/>
</dbReference>
<dbReference type="InterPro" id="IPR047153">
    <property type="entry name" value="TRIM45/56/19-like"/>
</dbReference>
<dbReference type="Gene3D" id="2.120.10.30">
    <property type="entry name" value="TolB, C-terminal domain"/>
    <property type="match status" value="1"/>
</dbReference>
<dbReference type="CDD" id="cd19756">
    <property type="entry name" value="Bbox2"/>
    <property type="match status" value="1"/>
</dbReference>
<evidence type="ECO:0000259" key="2">
    <source>
        <dbReference type="PROSITE" id="PS50119"/>
    </source>
</evidence>
<dbReference type="CDD" id="cd19757">
    <property type="entry name" value="Bbox1"/>
    <property type="match status" value="1"/>
</dbReference>